<reference evidence="4" key="1">
    <citation type="submission" date="2024-07" db="EMBL/GenBank/DDBJ databases">
        <title>Complete genome sequences of cellulolytic bacteria, Kitasatospora sp. CMC57 and Streptomyces sp. CMC78, isolated from Japanese agricultural soil.</title>
        <authorList>
            <person name="Hashimoto T."/>
            <person name="Ito M."/>
            <person name="Iwamoto M."/>
            <person name="Fukahori D."/>
            <person name="Shoda T."/>
            <person name="Sakoda M."/>
            <person name="Morohoshi T."/>
            <person name="Mitsuboshi M."/>
            <person name="Nishizawa T."/>
        </authorList>
    </citation>
    <scope>NUCLEOTIDE SEQUENCE</scope>
    <source>
        <strain evidence="4">CMC57</strain>
    </source>
</reference>
<dbReference type="InterPro" id="IPR050109">
    <property type="entry name" value="HTH-type_TetR-like_transc_reg"/>
</dbReference>
<dbReference type="GO" id="GO:0000976">
    <property type="term" value="F:transcription cis-regulatory region binding"/>
    <property type="evidence" value="ECO:0007669"/>
    <property type="project" value="TreeGrafter"/>
</dbReference>
<name>A0AB33K389_9ACTN</name>
<evidence type="ECO:0000313" key="4">
    <source>
        <dbReference type="EMBL" id="BFP47220.1"/>
    </source>
</evidence>
<dbReference type="PANTHER" id="PTHR30055:SF219">
    <property type="entry name" value="TRANSCRIPTIONAL REGULATORY PROTEIN"/>
    <property type="match status" value="1"/>
</dbReference>
<evidence type="ECO:0000259" key="3">
    <source>
        <dbReference type="PROSITE" id="PS50977"/>
    </source>
</evidence>
<proteinExistence type="predicted"/>
<dbReference type="InterPro" id="IPR009057">
    <property type="entry name" value="Homeodomain-like_sf"/>
</dbReference>
<evidence type="ECO:0000256" key="2">
    <source>
        <dbReference type="PROSITE-ProRule" id="PRU00335"/>
    </source>
</evidence>
<feature type="domain" description="HTH tetR-type" evidence="3">
    <location>
        <begin position="1"/>
        <end position="61"/>
    </location>
</feature>
<dbReference type="RefSeq" id="WP_407989596.1">
    <property type="nucleotide sequence ID" value="NZ_AP035881.2"/>
</dbReference>
<sequence length="192" mass="20712">MGNREDLLAGAKRCLFEKGYSRTTARDVATAAGVSLAAIGYHFGSKEALLNTAMIEAIGSWGEVVEKAVAEAVPEGAGPRERFVATWDCVRSTLIEFHGLWAAQFEALARLDDMPEIREAFKAVQREARLGMAEMFSELTKVPDTEDEVAVGAFHQALLAGLVSQWLVDPAQSMTGAEVLRGLELTSARVLG</sequence>
<organism evidence="4">
    <name type="scientific">Kitasatospora sp. CMC57</name>
    <dbReference type="NCBI Taxonomy" id="3231513"/>
    <lineage>
        <taxon>Bacteria</taxon>
        <taxon>Bacillati</taxon>
        <taxon>Actinomycetota</taxon>
        <taxon>Actinomycetes</taxon>
        <taxon>Kitasatosporales</taxon>
        <taxon>Streptomycetaceae</taxon>
        <taxon>Kitasatospora</taxon>
    </lineage>
</organism>
<gene>
    <name evidence="4" type="ORF">KCMC57_35880</name>
</gene>
<dbReference type="PANTHER" id="PTHR30055">
    <property type="entry name" value="HTH-TYPE TRANSCRIPTIONAL REGULATOR RUTR"/>
    <property type="match status" value="1"/>
</dbReference>
<dbReference type="Pfam" id="PF00440">
    <property type="entry name" value="TetR_N"/>
    <property type="match status" value="1"/>
</dbReference>
<dbReference type="PROSITE" id="PS50977">
    <property type="entry name" value="HTH_TETR_2"/>
    <property type="match status" value="1"/>
</dbReference>
<feature type="DNA-binding region" description="H-T-H motif" evidence="2">
    <location>
        <begin position="24"/>
        <end position="43"/>
    </location>
</feature>
<evidence type="ECO:0000256" key="1">
    <source>
        <dbReference type="ARBA" id="ARBA00023125"/>
    </source>
</evidence>
<dbReference type="InterPro" id="IPR036271">
    <property type="entry name" value="Tet_transcr_reg_TetR-rel_C_sf"/>
</dbReference>
<dbReference type="GO" id="GO:0003700">
    <property type="term" value="F:DNA-binding transcription factor activity"/>
    <property type="evidence" value="ECO:0007669"/>
    <property type="project" value="TreeGrafter"/>
</dbReference>
<dbReference type="SUPFAM" id="SSF48498">
    <property type="entry name" value="Tetracyclin repressor-like, C-terminal domain"/>
    <property type="match status" value="1"/>
</dbReference>
<dbReference type="InterPro" id="IPR001647">
    <property type="entry name" value="HTH_TetR"/>
</dbReference>
<keyword evidence="1 2" id="KW-0238">DNA-binding</keyword>
<accession>A0AB33K389</accession>
<dbReference type="Gene3D" id="1.10.357.10">
    <property type="entry name" value="Tetracycline Repressor, domain 2"/>
    <property type="match status" value="1"/>
</dbReference>
<dbReference type="SUPFAM" id="SSF46689">
    <property type="entry name" value="Homeodomain-like"/>
    <property type="match status" value="1"/>
</dbReference>
<dbReference type="AlphaFoldDB" id="A0AB33K389"/>
<dbReference type="EMBL" id="AP035881">
    <property type="protein sequence ID" value="BFP47220.1"/>
    <property type="molecule type" value="Genomic_DNA"/>
</dbReference>
<dbReference type="PRINTS" id="PR00455">
    <property type="entry name" value="HTHTETR"/>
</dbReference>
<protein>
    <submittedName>
        <fullName evidence="4">TetR/AcrR family transcriptional regulator</fullName>
    </submittedName>
</protein>